<feature type="region of interest" description="Disordered" evidence="2">
    <location>
        <begin position="275"/>
        <end position="325"/>
    </location>
</feature>
<reference evidence="3 4" key="1">
    <citation type="journal article" date="2015" name="Proc. Natl. Acad. Sci. U.S.A.">
        <title>The resurrection genome of Boea hygrometrica: A blueprint for survival of dehydration.</title>
        <authorList>
            <person name="Xiao L."/>
            <person name="Yang G."/>
            <person name="Zhang L."/>
            <person name="Yang X."/>
            <person name="Zhao S."/>
            <person name="Ji Z."/>
            <person name="Zhou Q."/>
            <person name="Hu M."/>
            <person name="Wang Y."/>
            <person name="Chen M."/>
            <person name="Xu Y."/>
            <person name="Jin H."/>
            <person name="Xiao X."/>
            <person name="Hu G."/>
            <person name="Bao F."/>
            <person name="Hu Y."/>
            <person name="Wan P."/>
            <person name="Li L."/>
            <person name="Deng X."/>
            <person name="Kuang T."/>
            <person name="Xiang C."/>
            <person name="Zhu J.K."/>
            <person name="Oliver M.J."/>
            <person name="He Y."/>
        </authorList>
    </citation>
    <scope>NUCLEOTIDE SEQUENCE [LARGE SCALE GENOMIC DNA]</scope>
    <source>
        <strain evidence="4">cv. XS01</strain>
    </source>
</reference>
<feature type="region of interest" description="Disordered" evidence="2">
    <location>
        <begin position="540"/>
        <end position="584"/>
    </location>
</feature>
<evidence type="ECO:0000256" key="2">
    <source>
        <dbReference type="SAM" id="MobiDB-lite"/>
    </source>
</evidence>
<feature type="compositionally biased region" description="Basic and acidic residues" evidence="2">
    <location>
        <begin position="544"/>
        <end position="569"/>
    </location>
</feature>
<feature type="region of interest" description="Disordered" evidence="2">
    <location>
        <begin position="464"/>
        <end position="514"/>
    </location>
</feature>
<dbReference type="EMBL" id="KQ992456">
    <property type="protein sequence ID" value="KZV50348.1"/>
    <property type="molecule type" value="Genomic_DNA"/>
</dbReference>
<keyword evidence="1" id="KW-0175">Coiled coil</keyword>
<sequence length="584" mass="64445">MLTSATSLRFQGNSNVYVSITDNVFSGTHKNSRTIEMASSSFTNAYLVDFDSVLEIPDNEGMQKMFKALETSGLRGFLGCKPVLYQSELGQFFDTALVQNEDITGAISGKYFTVTPSRFAGVFELPTEGISNFSDVPKNQVYDARRIFSKSGEHVDTQGKKKFLKYEYRLLNDILAKSITVKAGSFDAVTNERFQMMTAIHFGLKINWGKVLFSVLKEMVDRTVKKAKGFGAQISVLLNSDPVLSMGNATSFPSSKILSPKVVLAYISSNEAVDARGQSEEGGKSPVAVVKRASKSKKKSESSSDAPVEIDHTEDNETSLPTTSTDLSSAVDDIKSFLAQSIADSENNILVINGLRENQYQQQDFFHTQFHNSRQAIHNDVNTLSVHIIEYRKGVQTFGASVNTNNLAIQRKIDAQQANIDDLDTQVAAIRNDQLEFQTKIAADILSLSTQISDIADFIRSGDAKKGEVGSSSRRPHICVERRPMPTPQSSPDVQGSGATQLTGGGSAVRTPTFPPTVGTFAERVAMALRHIIESGQVNSIEEAAERVIEADRRESDRLERERARERRERRQSRSSSSKRRRGF</sequence>
<organism evidence="3 4">
    <name type="scientific">Dorcoceras hygrometricum</name>
    <dbReference type="NCBI Taxonomy" id="472368"/>
    <lineage>
        <taxon>Eukaryota</taxon>
        <taxon>Viridiplantae</taxon>
        <taxon>Streptophyta</taxon>
        <taxon>Embryophyta</taxon>
        <taxon>Tracheophyta</taxon>
        <taxon>Spermatophyta</taxon>
        <taxon>Magnoliopsida</taxon>
        <taxon>eudicotyledons</taxon>
        <taxon>Gunneridae</taxon>
        <taxon>Pentapetalae</taxon>
        <taxon>asterids</taxon>
        <taxon>lamiids</taxon>
        <taxon>Lamiales</taxon>
        <taxon>Gesneriaceae</taxon>
        <taxon>Didymocarpoideae</taxon>
        <taxon>Trichosporeae</taxon>
        <taxon>Loxocarpinae</taxon>
        <taxon>Dorcoceras</taxon>
    </lineage>
</organism>
<evidence type="ECO:0008006" key="5">
    <source>
        <dbReference type="Google" id="ProtNLM"/>
    </source>
</evidence>
<evidence type="ECO:0000313" key="4">
    <source>
        <dbReference type="Proteomes" id="UP000250235"/>
    </source>
</evidence>
<name>A0A2Z7CUD5_9LAMI</name>
<dbReference type="AlphaFoldDB" id="A0A2Z7CUD5"/>
<proteinExistence type="predicted"/>
<feature type="coiled-coil region" evidence="1">
    <location>
        <begin position="406"/>
        <end position="433"/>
    </location>
</feature>
<evidence type="ECO:0000256" key="1">
    <source>
        <dbReference type="SAM" id="Coils"/>
    </source>
</evidence>
<gene>
    <name evidence="3" type="ORF">F511_32215</name>
</gene>
<feature type="compositionally biased region" description="Basic residues" evidence="2">
    <location>
        <begin position="570"/>
        <end position="584"/>
    </location>
</feature>
<accession>A0A2Z7CUD5</accession>
<protein>
    <recommendedName>
        <fullName evidence="5">Dystroglycan-like</fullName>
    </recommendedName>
</protein>
<dbReference type="Proteomes" id="UP000250235">
    <property type="component" value="Unassembled WGS sequence"/>
</dbReference>
<evidence type="ECO:0000313" key="3">
    <source>
        <dbReference type="EMBL" id="KZV50348.1"/>
    </source>
</evidence>
<keyword evidence="4" id="KW-1185">Reference proteome</keyword>
<feature type="compositionally biased region" description="Polar residues" evidence="2">
    <location>
        <begin position="488"/>
        <end position="502"/>
    </location>
</feature>